<organism evidence="2 4">
    <name type="scientific">Bradyrhizobium canariense</name>
    <dbReference type="NCBI Taxonomy" id="255045"/>
    <lineage>
        <taxon>Bacteria</taxon>
        <taxon>Pseudomonadati</taxon>
        <taxon>Pseudomonadota</taxon>
        <taxon>Alphaproteobacteria</taxon>
        <taxon>Hyphomicrobiales</taxon>
        <taxon>Nitrobacteraceae</taxon>
        <taxon>Bradyrhizobium</taxon>
    </lineage>
</organism>
<dbReference type="Proteomes" id="UP000193553">
    <property type="component" value="Unassembled WGS sequence"/>
</dbReference>
<accession>A0A1X3E8G4</accession>
<evidence type="ECO:0000313" key="4">
    <source>
        <dbReference type="Proteomes" id="UP000193553"/>
    </source>
</evidence>
<reference evidence="4 5" key="1">
    <citation type="submission" date="2017-03" db="EMBL/GenBank/DDBJ databases">
        <title>Whole genome sequences of fourteen strains of Bradyrhizobium canariense and one strain of Bradyrhizobium japonicum isolated from Lupinus (Papilionoideae: Genisteae) species in Algeria.</title>
        <authorList>
            <person name="Crovadore J."/>
            <person name="Chekireb D."/>
            <person name="Brachmann A."/>
            <person name="Chablais R."/>
            <person name="Cochard B."/>
            <person name="Lefort F."/>
        </authorList>
    </citation>
    <scope>NUCLEOTIDE SEQUENCE [LARGE SCALE GENOMIC DNA]</scope>
    <source>
        <strain evidence="2 4">UBMA195</strain>
        <strain evidence="3 5">UBMAN05</strain>
    </source>
</reference>
<sequence length="74" mass="7704">MIRLIAIGAFALSLAVSAQATPIAPMLAQPDSMITEIAAACGAGRTRVNGICVARTTVRQTRRAVRRCATGMTC</sequence>
<evidence type="ECO:0000256" key="1">
    <source>
        <dbReference type="SAM" id="SignalP"/>
    </source>
</evidence>
<name>A0A1X3E8G4_9BRAD</name>
<keyword evidence="5" id="KW-1185">Reference proteome</keyword>
<protein>
    <recommendedName>
        <fullName evidence="6">Cysteine rich repeat-containing protein</fullName>
    </recommendedName>
</protein>
<evidence type="ECO:0000313" key="5">
    <source>
        <dbReference type="Proteomes" id="UP000193884"/>
    </source>
</evidence>
<keyword evidence="1" id="KW-0732">Signal</keyword>
<evidence type="ECO:0000313" key="2">
    <source>
        <dbReference type="EMBL" id="OSJ01886.1"/>
    </source>
</evidence>
<dbReference type="AlphaFoldDB" id="A0A1X3E8G4"/>
<feature type="chain" id="PRO_5011905704" description="Cysteine rich repeat-containing protein" evidence="1">
    <location>
        <begin position="21"/>
        <end position="74"/>
    </location>
</feature>
<comment type="caution">
    <text evidence="2">The sequence shown here is derived from an EMBL/GenBank/DDBJ whole genome shotgun (WGS) entry which is preliminary data.</text>
</comment>
<evidence type="ECO:0000313" key="3">
    <source>
        <dbReference type="EMBL" id="OSJ27172.1"/>
    </source>
</evidence>
<proteinExistence type="predicted"/>
<dbReference type="EMBL" id="NAFK01000165">
    <property type="protein sequence ID" value="OSJ27172.1"/>
    <property type="molecule type" value="Genomic_DNA"/>
</dbReference>
<gene>
    <name evidence="3" type="ORF">BST63_20145</name>
    <name evidence="2" type="ORF">BSZ18_37745</name>
</gene>
<feature type="signal peptide" evidence="1">
    <location>
        <begin position="1"/>
        <end position="20"/>
    </location>
</feature>
<evidence type="ECO:0008006" key="6">
    <source>
        <dbReference type="Google" id="ProtNLM"/>
    </source>
</evidence>
<dbReference type="EMBL" id="NAFI01000190">
    <property type="protein sequence ID" value="OSJ01886.1"/>
    <property type="molecule type" value="Genomic_DNA"/>
</dbReference>
<dbReference type="Proteomes" id="UP000193884">
    <property type="component" value="Unassembled WGS sequence"/>
</dbReference>